<organism evidence="1 2">
    <name type="scientific">Phytophthora megakarya</name>
    <dbReference type="NCBI Taxonomy" id="4795"/>
    <lineage>
        <taxon>Eukaryota</taxon>
        <taxon>Sar</taxon>
        <taxon>Stramenopiles</taxon>
        <taxon>Oomycota</taxon>
        <taxon>Peronosporomycetes</taxon>
        <taxon>Peronosporales</taxon>
        <taxon>Peronosporaceae</taxon>
        <taxon>Phytophthora</taxon>
    </lineage>
</organism>
<dbReference type="Proteomes" id="UP000198211">
    <property type="component" value="Unassembled WGS sequence"/>
</dbReference>
<name>A0A225V8G4_9STRA</name>
<comment type="caution">
    <text evidence="1">The sequence shown here is derived from an EMBL/GenBank/DDBJ whole genome shotgun (WGS) entry which is preliminary data.</text>
</comment>
<sequence>MELQLDTREWMYLLPVIQANLNHMPVSSLNNRMPSEIFTLLPFPNSLTSVVVPRPRKDIVLDVVSGLENVEDSVNRCMQYIRRWWRARRRDGAKISAGHLERRVTSQKSRIDSRLSKNKLLVRWVGPFEVTEALPHSIKVCHVVKNKIYNVHDSRLKCFADLSLDVTEELIAHVGNQGMVLEIEEFKVHRFEKNTQRVATWNGSLSAMAKEVPVKVSEYIGGTSDSAIKTELPAIIARHPHCG</sequence>
<accession>A0A225V8G4</accession>
<reference evidence="2" key="1">
    <citation type="submission" date="2017-03" db="EMBL/GenBank/DDBJ databases">
        <title>Phytopthora megakarya and P. palmivora, two closely related causual agents of cacao black pod achieved similar genome size and gene model numbers by different mechanisms.</title>
        <authorList>
            <person name="Ali S."/>
            <person name="Shao J."/>
            <person name="Larry D.J."/>
            <person name="Kronmiller B."/>
            <person name="Shen D."/>
            <person name="Strem M.D."/>
            <person name="Melnick R.L."/>
            <person name="Guiltinan M.J."/>
            <person name="Tyler B.M."/>
            <person name="Meinhardt L.W."/>
            <person name="Bailey B.A."/>
        </authorList>
    </citation>
    <scope>NUCLEOTIDE SEQUENCE [LARGE SCALE GENOMIC DNA]</scope>
    <source>
        <strain evidence="2">zdho120</strain>
    </source>
</reference>
<keyword evidence="2" id="KW-1185">Reference proteome</keyword>
<dbReference type="AlphaFoldDB" id="A0A225V8G4"/>
<protein>
    <submittedName>
        <fullName evidence="1">Uncharacterized protein</fullName>
    </submittedName>
</protein>
<dbReference type="EMBL" id="NBNE01006681">
    <property type="protein sequence ID" value="OWZ01665.1"/>
    <property type="molecule type" value="Genomic_DNA"/>
</dbReference>
<dbReference type="OrthoDB" id="127728at2759"/>
<gene>
    <name evidence="1" type="ORF">PHMEG_00026902</name>
</gene>
<evidence type="ECO:0000313" key="1">
    <source>
        <dbReference type="EMBL" id="OWZ01665.1"/>
    </source>
</evidence>
<proteinExistence type="predicted"/>
<evidence type="ECO:0000313" key="2">
    <source>
        <dbReference type="Proteomes" id="UP000198211"/>
    </source>
</evidence>